<dbReference type="EMBL" id="SLUN01000036">
    <property type="protein sequence ID" value="TCL60261.1"/>
    <property type="molecule type" value="Genomic_DNA"/>
</dbReference>
<feature type="transmembrane region" description="Helical" evidence="6">
    <location>
        <begin position="217"/>
        <end position="237"/>
    </location>
</feature>
<name>A0A4R1R453_HYDET</name>
<sequence length="330" mass="35284">MTFDIGLLTVLFLVLVSEFINGWTDAPNAIATVVATRVLKPKYALILAPLGNIFGAFLGTEVAKTIGTGIVKPEGINLVTLGAAMVGIITWGMFSWYFGLPISKSHAMVAGLAGAGLATAGPSVLLWSGWEKVIIGLLFSSILGLVGGWFVTFLIRHLFYKMARAKTNRLFSILQTISATGMALSHGSNDGQKFIGIFTLALVLGGVLQTFEVQRWVIMLCSLVMGIGTSIGGWRIIKTMGEKMVKMEPYQGFAAETAATGAILFASHLGIPLSTTHTINTSIMGVGAATRLSGIRWGVVREIVVTWLMTFPICALIGFIVATIFKFIFT</sequence>
<dbReference type="RefSeq" id="WP_132016381.1">
    <property type="nucleotide sequence ID" value="NZ_SLUN01000036.1"/>
</dbReference>
<keyword evidence="8" id="KW-1185">Reference proteome</keyword>
<protein>
    <submittedName>
        <fullName evidence="7">PiT family inorganic phosphate transporter</fullName>
    </submittedName>
</protein>
<comment type="caution">
    <text evidence="7">The sequence shown here is derived from an EMBL/GenBank/DDBJ whole genome shotgun (WGS) entry which is preliminary data.</text>
</comment>
<evidence type="ECO:0000256" key="1">
    <source>
        <dbReference type="ARBA" id="ARBA00004141"/>
    </source>
</evidence>
<dbReference type="GO" id="GO:0035435">
    <property type="term" value="P:phosphate ion transmembrane transport"/>
    <property type="evidence" value="ECO:0007669"/>
    <property type="project" value="TreeGrafter"/>
</dbReference>
<dbReference type="Proteomes" id="UP000295008">
    <property type="component" value="Unassembled WGS sequence"/>
</dbReference>
<evidence type="ECO:0000256" key="5">
    <source>
        <dbReference type="ARBA" id="ARBA00023136"/>
    </source>
</evidence>
<keyword evidence="4 6" id="KW-1133">Transmembrane helix</keyword>
<evidence type="ECO:0000313" key="8">
    <source>
        <dbReference type="Proteomes" id="UP000295008"/>
    </source>
</evidence>
<dbReference type="InterPro" id="IPR001204">
    <property type="entry name" value="Phos_transporter"/>
</dbReference>
<gene>
    <name evidence="7" type="ORF">EDC14_103613</name>
</gene>
<feature type="transmembrane region" description="Helical" evidence="6">
    <location>
        <begin position="304"/>
        <end position="329"/>
    </location>
</feature>
<feature type="transmembrane region" description="Helical" evidence="6">
    <location>
        <begin position="133"/>
        <end position="159"/>
    </location>
</feature>
<feature type="transmembrane region" description="Helical" evidence="6">
    <location>
        <begin position="43"/>
        <end position="63"/>
    </location>
</feature>
<dbReference type="Pfam" id="PF01384">
    <property type="entry name" value="PHO4"/>
    <property type="match status" value="2"/>
</dbReference>
<feature type="transmembrane region" description="Helical" evidence="6">
    <location>
        <begin position="75"/>
        <end position="98"/>
    </location>
</feature>
<dbReference type="GO" id="GO:0005315">
    <property type="term" value="F:phosphate transmembrane transporter activity"/>
    <property type="evidence" value="ECO:0007669"/>
    <property type="project" value="InterPro"/>
</dbReference>
<dbReference type="GO" id="GO:0016020">
    <property type="term" value="C:membrane"/>
    <property type="evidence" value="ECO:0007669"/>
    <property type="project" value="UniProtKB-SubCell"/>
</dbReference>
<accession>A0A4R1R453</accession>
<evidence type="ECO:0000256" key="3">
    <source>
        <dbReference type="ARBA" id="ARBA00022692"/>
    </source>
</evidence>
<dbReference type="AlphaFoldDB" id="A0A4R1R453"/>
<dbReference type="OrthoDB" id="9779554at2"/>
<feature type="transmembrane region" description="Helical" evidence="6">
    <location>
        <begin position="194"/>
        <end position="211"/>
    </location>
</feature>
<keyword evidence="3 6" id="KW-0812">Transmembrane</keyword>
<keyword evidence="2" id="KW-0813">Transport</keyword>
<evidence type="ECO:0000313" key="7">
    <source>
        <dbReference type="EMBL" id="TCL60261.1"/>
    </source>
</evidence>
<evidence type="ECO:0000256" key="2">
    <source>
        <dbReference type="ARBA" id="ARBA00022448"/>
    </source>
</evidence>
<keyword evidence="5 6" id="KW-0472">Membrane</keyword>
<dbReference type="PANTHER" id="PTHR11101:SF80">
    <property type="entry name" value="PHOSPHATE TRANSPORTER"/>
    <property type="match status" value="1"/>
</dbReference>
<comment type="subcellular location">
    <subcellularLocation>
        <location evidence="1">Membrane</location>
        <topology evidence="1">Multi-pass membrane protein</topology>
    </subcellularLocation>
</comment>
<reference evidence="7 8" key="1">
    <citation type="submission" date="2019-03" db="EMBL/GenBank/DDBJ databases">
        <title>Genomic Encyclopedia of Type Strains, Phase IV (KMG-IV): sequencing the most valuable type-strain genomes for metagenomic binning, comparative biology and taxonomic classification.</title>
        <authorList>
            <person name="Goeker M."/>
        </authorList>
    </citation>
    <scope>NUCLEOTIDE SEQUENCE [LARGE SCALE GENOMIC DNA]</scope>
    <source>
        <strain evidence="7 8">LX-B</strain>
    </source>
</reference>
<evidence type="ECO:0000256" key="4">
    <source>
        <dbReference type="ARBA" id="ARBA00022989"/>
    </source>
</evidence>
<evidence type="ECO:0000256" key="6">
    <source>
        <dbReference type="SAM" id="Phobius"/>
    </source>
</evidence>
<proteinExistence type="predicted"/>
<organism evidence="7 8">
    <name type="scientific">Hydrogenispora ethanolica</name>
    <dbReference type="NCBI Taxonomy" id="1082276"/>
    <lineage>
        <taxon>Bacteria</taxon>
        <taxon>Bacillati</taxon>
        <taxon>Bacillota</taxon>
        <taxon>Hydrogenispora</taxon>
    </lineage>
</organism>
<dbReference type="PANTHER" id="PTHR11101">
    <property type="entry name" value="PHOSPHATE TRANSPORTER"/>
    <property type="match status" value="1"/>
</dbReference>